<evidence type="ECO:0000256" key="2">
    <source>
        <dbReference type="ARBA" id="ARBA00023276"/>
    </source>
</evidence>
<evidence type="ECO:0000256" key="3">
    <source>
        <dbReference type="SAM" id="MobiDB-lite"/>
    </source>
</evidence>
<gene>
    <name evidence="7" type="ORF">CYMTET_5211</name>
</gene>
<evidence type="ECO:0000256" key="1">
    <source>
        <dbReference type="ARBA" id="ARBA00022531"/>
    </source>
</evidence>
<dbReference type="Pfam" id="PF14870">
    <property type="entry name" value="PSII_BNR"/>
    <property type="match status" value="1"/>
</dbReference>
<dbReference type="PANTHER" id="PTHR47199:SF2">
    <property type="entry name" value="PHOTOSYSTEM II STABILITY_ASSEMBLY FACTOR HCF136, CHLOROPLASTIC"/>
    <property type="match status" value="1"/>
</dbReference>
<feature type="compositionally biased region" description="Basic residues" evidence="3">
    <location>
        <begin position="732"/>
        <end position="746"/>
    </location>
</feature>
<feature type="signal peptide" evidence="5">
    <location>
        <begin position="1"/>
        <end position="27"/>
    </location>
</feature>
<feature type="region of interest" description="Disordered" evidence="3">
    <location>
        <begin position="638"/>
        <end position="715"/>
    </location>
</feature>
<dbReference type="InterPro" id="IPR028203">
    <property type="entry name" value="PSII_CF48-like_dom"/>
</dbReference>
<feature type="region of interest" description="Disordered" evidence="3">
    <location>
        <begin position="352"/>
        <end position="404"/>
    </location>
</feature>
<dbReference type="AlphaFoldDB" id="A0AAE0H1I9"/>
<feature type="compositionally biased region" description="Low complexity" evidence="3">
    <location>
        <begin position="352"/>
        <end position="361"/>
    </location>
</feature>
<feature type="compositionally biased region" description="Pro residues" evidence="3">
    <location>
        <begin position="695"/>
        <end position="708"/>
    </location>
</feature>
<keyword evidence="4" id="KW-0812">Transmembrane</keyword>
<dbReference type="Proteomes" id="UP001190700">
    <property type="component" value="Unassembled WGS sequence"/>
</dbReference>
<comment type="caution">
    <text evidence="7">The sequence shown here is derived from an EMBL/GenBank/DDBJ whole genome shotgun (WGS) entry which is preliminary data.</text>
</comment>
<feature type="transmembrane region" description="Helical" evidence="4">
    <location>
        <begin position="791"/>
        <end position="812"/>
    </location>
</feature>
<protein>
    <recommendedName>
        <fullName evidence="6">Photosynthesis system II assembly factor Ycf48/Hcf136-like domain-containing protein</fullName>
    </recommendedName>
</protein>
<feature type="chain" id="PRO_5042070390" description="Photosynthesis system II assembly factor Ycf48/Hcf136-like domain-containing protein" evidence="5">
    <location>
        <begin position="28"/>
        <end position="844"/>
    </location>
</feature>
<name>A0AAE0H1I9_9CHLO</name>
<feature type="compositionally biased region" description="Low complexity" evidence="3">
    <location>
        <begin position="669"/>
        <end position="694"/>
    </location>
</feature>
<feature type="domain" description="Photosynthesis system II assembly factor Ycf48/Hcf136-like" evidence="6">
    <location>
        <begin position="182"/>
        <end position="244"/>
    </location>
</feature>
<keyword evidence="2" id="KW-0604">Photosystem II</keyword>
<keyword evidence="5" id="KW-0732">Signal</keyword>
<dbReference type="InterPro" id="IPR015943">
    <property type="entry name" value="WD40/YVTN_repeat-like_dom_sf"/>
</dbReference>
<feature type="compositionally biased region" description="Pro residues" evidence="3">
    <location>
        <begin position="747"/>
        <end position="761"/>
    </location>
</feature>
<dbReference type="PANTHER" id="PTHR47199">
    <property type="entry name" value="PHOTOSYSTEM II STABILITY/ASSEMBLY FACTOR HCF136, CHLOROPLASTIC"/>
    <property type="match status" value="1"/>
</dbReference>
<accession>A0AAE0H1I9</accession>
<reference evidence="7 8" key="1">
    <citation type="journal article" date="2015" name="Genome Biol. Evol.">
        <title>Comparative Genomics of a Bacterivorous Green Alga Reveals Evolutionary Causalities and Consequences of Phago-Mixotrophic Mode of Nutrition.</title>
        <authorList>
            <person name="Burns J.A."/>
            <person name="Paasch A."/>
            <person name="Narechania A."/>
            <person name="Kim E."/>
        </authorList>
    </citation>
    <scope>NUCLEOTIDE SEQUENCE [LARGE SCALE GENOMIC DNA]</scope>
    <source>
        <strain evidence="7 8">PLY_AMNH</strain>
    </source>
</reference>
<keyword evidence="8" id="KW-1185">Reference proteome</keyword>
<evidence type="ECO:0000256" key="5">
    <source>
        <dbReference type="SAM" id="SignalP"/>
    </source>
</evidence>
<dbReference type="GO" id="GO:0015979">
    <property type="term" value="P:photosynthesis"/>
    <property type="evidence" value="ECO:0007669"/>
    <property type="project" value="UniProtKB-KW"/>
</dbReference>
<dbReference type="EMBL" id="LGRX02000934">
    <property type="protein sequence ID" value="KAK3287271.1"/>
    <property type="molecule type" value="Genomic_DNA"/>
</dbReference>
<evidence type="ECO:0000259" key="6">
    <source>
        <dbReference type="Pfam" id="PF14870"/>
    </source>
</evidence>
<dbReference type="SUPFAM" id="SSF110296">
    <property type="entry name" value="Oligoxyloglucan reducing end-specific cellobiohydrolase"/>
    <property type="match status" value="1"/>
</dbReference>
<proteinExistence type="predicted"/>
<organism evidence="7 8">
    <name type="scientific">Cymbomonas tetramitiformis</name>
    <dbReference type="NCBI Taxonomy" id="36881"/>
    <lineage>
        <taxon>Eukaryota</taxon>
        <taxon>Viridiplantae</taxon>
        <taxon>Chlorophyta</taxon>
        <taxon>Pyramimonadophyceae</taxon>
        <taxon>Pyramimonadales</taxon>
        <taxon>Pyramimonadaceae</taxon>
        <taxon>Cymbomonas</taxon>
    </lineage>
</organism>
<dbReference type="Gene3D" id="2.130.10.10">
    <property type="entry name" value="YVTN repeat-like/Quinoprotein amine dehydrogenase"/>
    <property type="match status" value="1"/>
</dbReference>
<feature type="compositionally biased region" description="Pro residues" evidence="3">
    <location>
        <begin position="638"/>
        <end position="668"/>
    </location>
</feature>
<evidence type="ECO:0000313" key="7">
    <source>
        <dbReference type="EMBL" id="KAK3287271.1"/>
    </source>
</evidence>
<evidence type="ECO:0000256" key="4">
    <source>
        <dbReference type="SAM" id="Phobius"/>
    </source>
</evidence>
<keyword evidence="1" id="KW-0602">Photosynthesis</keyword>
<evidence type="ECO:0000313" key="8">
    <source>
        <dbReference type="Proteomes" id="UP001190700"/>
    </source>
</evidence>
<sequence length="844" mass="92915">MIPSMLQNWIAAPLCLVCWLSSMQVLAQQQVSEGWTGWLSQESGTDQELLAATSTGLQDGSHWVVGARDTVLYSSDYGITWTSKSTGYFVRGHNWRGVSFEKNCYENPNYVPGAYDTYCDYETGYVVGDAGSIYKTANLGLNWESQQNFDFTARPDLQSELAHLTFRNVEAFPLVPRGQAVFAVGDHGAIVKTVDGGATWSFQASGTSSTLHAAAFVNESAGWVVGDNGVMLHTVDGGAQWDFISTPYSHSLRAVEMFQTYTDLCHNLGYWCREVAIPVGWVVGDEGVILYTADGVTWTQQVSCNTNSLNAVTFREDHLEGWVSGVGGILCWTTDGGSRQLRHRQEVLHFATPSTSASSPTFAPPPPPPPPPPRHPPPPSPPPPPPPSKPTPSKLPSPTSLQAHPQALHRHLLPPTSSPPPPPHLHRPPISTWFIEFDGVDDYMLSPAMTGIQGISIWLWKYTDQIEITQYLIDCRYDISAWVSNSAIGEEWGNIYLNGVASTRLAWIWTELEQHNERWVHVHFETSAAFSDDVNFMSRVVSGDESHHMNNLKGRIAEVMFWQRELAVWEVERAYLGFDQTAPRGTLIAIYSLEEGQGDKSYDIFNVEQELRFLNGPTWHTGAPVLSGWHPESFFAPPPSPPVPSPSPPPAPSPPPPCPPPPPSPPPSTFTSSSSTKPTSSAFSLPHPSLLAPLIPQPPPGPPSPPLSSKPTINTTHHRFPRHLLLHHRTRHHHLPHRLPPHHRPSPRPPSPPPFVIEYLPPSPYSPPPQLRYDDVEEGGSSSSEVTEESWFIPVIVTPISVGMAAGLFFAYKRFCAEDQFEILTVSHGGKGGKDGQAPIDAWA</sequence>
<feature type="compositionally biased region" description="Pro residues" evidence="3">
    <location>
        <begin position="362"/>
        <end position="395"/>
    </location>
</feature>
<keyword evidence="4" id="KW-1133">Transmembrane helix</keyword>
<feature type="region of interest" description="Disordered" evidence="3">
    <location>
        <begin position="732"/>
        <end position="761"/>
    </location>
</feature>
<keyword evidence="4" id="KW-0472">Membrane</keyword>
<dbReference type="GO" id="GO:0009523">
    <property type="term" value="C:photosystem II"/>
    <property type="evidence" value="ECO:0007669"/>
    <property type="project" value="UniProtKB-KW"/>
</dbReference>